<dbReference type="GO" id="GO:0008757">
    <property type="term" value="F:S-adenosylmethionine-dependent methyltransferase activity"/>
    <property type="evidence" value="ECO:0007669"/>
    <property type="project" value="InterPro"/>
</dbReference>
<name>X0Y825_9ZZZZ</name>
<proteinExistence type="predicted"/>
<dbReference type="EMBL" id="BARS01053504">
    <property type="protein sequence ID" value="GAG52004.1"/>
    <property type="molecule type" value="Genomic_DNA"/>
</dbReference>
<dbReference type="AlphaFoldDB" id="X0Y825"/>
<evidence type="ECO:0000259" key="4">
    <source>
        <dbReference type="Pfam" id="PF08241"/>
    </source>
</evidence>
<dbReference type="GO" id="GO:0032259">
    <property type="term" value="P:methylation"/>
    <property type="evidence" value="ECO:0007669"/>
    <property type="project" value="UniProtKB-KW"/>
</dbReference>
<dbReference type="Pfam" id="PF08241">
    <property type="entry name" value="Methyltransf_11"/>
    <property type="match status" value="1"/>
</dbReference>
<gene>
    <name evidence="5" type="ORF">S01H1_79381</name>
</gene>
<sequence length="174" mass="19519">MGRGEWGWRLLAVGWPATIREVVVEDVKTISAPAAAGLGQPSYVWRFGLERRLDLIRRYVPLEGRHILDIGCGIGTFVQRLREFSPHVYGVDVDQERVRRGATALPHLVVAVSEQLPFADGTFDVVLLHEVLEHVRNDRVTLGEAGRVTRPGGRIVIYCPNRLYPFETHGIFLG</sequence>
<keyword evidence="3" id="KW-0949">S-adenosyl-L-methionine</keyword>
<reference evidence="5" key="1">
    <citation type="journal article" date="2014" name="Front. Microbiol.">
        <title>High frequency of phylogenetically diverse reductive dehalogenase-homologous genes in deep subseafloor sedimentary metagenomes.</title>
        <authorList>
            <person name="Kawai M."/>
            <person name="Futagami T."/>
            <person name="Toyoda A."/>
            <person name="Takaki Y."/>
            <person name="Nishi S."/>
            <person name="Hori S."/>
            <person name="Arai W."/>
            <person name="Tsubouchi T."/>
            <person name="Morono Y."/>
            <person name="Uchiyama I."/>
            <person name="Ito T."/>
            <person name="Fujiyama A."/>
            <person name="Inagaki F."/>
            <person name="Takami H."/>
        </authorList>
    </citation>
    <scope>NUCLEOTIDE SEQUENCE</scope>
    <source>
        <strain evidence="5">Expedition CK06-06</strain>
    </source>
</reference>
<evidence type="ECO:0000313" key="5">
    <source>
        <dbReference type="EMBL" id="GAG52004.1"/>
    </source>
</evidence>
<accession>X0Y825</accession>
<keyword evidence="1" id="KW-0489">Methyltransferase</keyword>
<feature type="non-terminal residue" evidence="5">
    <location>
        <position position="174"/>
    </location>
</feature>
<organism evidence="5">
    <name type="scientific">marine sediment metagenome</name>
    <dbReference type="NCBI Taxonomy" id="412755"/>
    <lineage>
        <taxon>unclassified sequences</taxon>
        <taxon>metagenomes</taxon>
        <taxon>ecological metagenomes</taxon>
    </lineage>
</organism>
<dbReference type="PANTHER" id="PTHR43464:SF19">
    <property type="entry name" value="UBIQUINONE BIOSYNTHESIS O-METHYLTRANSFERASE, MITOCHONDRIAL"/>
    <property type="match status" value="1"/>
</dbReference>
<protein>
    <recommendedName>
        <fullName evidence="4">Methyltransferase type 11 domain-containing protein</fullName>
    </recommendedName>
</protein>
<keyword evidence="2" id="KW-0808">Transferase</keyword>
<evidence type="ECO:0000256" key="2">
    <source>
        <dbReference type="ARBA" id="ARBA00022679"/>
    </source>
</evidence>
<feature type="domain" description="Methyltransferase type 11" evidence="4">
    <location>
        <begin position="68"/>
        <end position="157"/>
    </location>
</feature>
<dbReference type="PANTHER" id="PTHR43464">
    <property type="entry name" value="METHYLTRANSFERASE"/>
    <property type="match status" value="1"/>
</dbReference>
<evidence type="ECO:0000256" key="1">
    <source>
        <dbReference type="ARBA" id="ARBA00022603"/>
    </source>
</evidence>
<comment type="caution">
    <text evidence="5">The sequence shown here is derived from an EMBL/GenBank/DDBJ whole genome shotgun (WGS) entry which is preliminary data.</text>
</comment>
<dbReference type="InterPro" id="IPR013216">
    <property type="entry name" value="Methyltransf_11"/>
</dbReference>
<dbReference type="CDD" id="cd02440">
    <property type="entry name" value="AdoMet_MTases"/>
    <property type="match status" value="1"/>
</dbReference>
<evidence type="ECO:0000256" key="3">
    <source>
        <dbReference type="ARBA" id="ARBA00022691"/>
    </source>
</evidence>
<dbReference type="InterPro" id="IPR029063">
    <property type="entry name" value="SAM-dependent_MTases_sf"/>
</dbReference>
<dbReference type="Gene3D" id="3.40.50.150">
    <property type="entry name" value="Vaccinia Virus protein VP39"/>
    <property type="match status" value="1"/>
</dbReference>
<dbReference type="SUPFAM" id="SSF53335">
    <property type="entry name" value="S-adenosyl-L-methionine-dependent methyltransferases"/>
    <property type="match status" value="1"/>
</dbReference>